<dbReference type="Pfam" id="PF07992">
    <property type="entry name" value="Pyr_redox_2"/>
    <property type="match status" value="1"/>
</dbReference>
<dbReference type="InterPro" id="IPR036873">
    <property type="entry name" value="Rhodanese-like_dom_sf"/>
</dbReference>
<dbReference type="PANTHER" id="PTHR43429:SF1">
    <property type="entry name" value="NAD(P)H SULFUR OXIDOREDUCTASE (COA-DEPENDENT)"/>
    <property type="match status" value="1"/>
</dbReference>
<comment type="similarity">
    <text evidence="2">Belongs to the class-III pyridine nucleotide-disulfide oxidoreductase family.</text>
</comment>
<evidence type="ECO:0000256" key="5">
    <source>
        <dbReference type="ARBA" id="ARBA00023002"/>
    </source>
</evidence>
<dbReference type="InterPro" id="IPR023753">
    <property type="entry name" value="FAD/NAD-binding_dom"/>
</dbReference>
<reference evidence="8" key="2">
    <citation type="journal article" date="2021" name="PeerJ">
        <title>Extensive microbial diversity within the chicken gut microbiome revealed by metagenomics and culture.</title>
        <authorList>
            <person name="Gilroy R."/>
            <person name="Ravi A."/>
            <person name="Getino M."/>
            <person name="Pursley I."/>
            <person name="Horton D.L."/>
            <person name="Alikhan N.F."/>
            <person name="Baker D."/>
            <person name="Gharbi K."/>
            <person name="Hall N."/>
            <person name="Watson M."/>
            <person name="Adriaenssens E.M."/>
            <person name="Foster-Nyarko E."/>
            <person name="Jarju S."/>
            <person name="Secka A."/>
            <person name="Antonio M."/>
            <person name="Oren A."/>
            <person name="Chaudhuri R.R."/>
            <person name="La Ragione R."/>
            <person name="Hildebrand F."/>
            <person name="Pallen M.J."/>
        </authorList>
    </citation>
    <scope>NUCLEOTIDE SEQUENCE</scope>
    <source>
        <strain evidence="8">ChiHjej9B8-7071</strain>
    </source>
</reference>
<dbReference type="PRINTS" id="PR00368">
    <property type="entry name" value="FADPNR"/>
</dbReference>
<dbReference type="EMBL" id="DVGD01000158">
    <property type="protein sequence ID" value="HIR09778.1"/>
    <property type="molecule type" value="Genomic_DNA"/>
</dbReference>
<dbReference type="Gene3D" id="3.40.250.10">
    <property type="entry name" value="Rhodanese-like domain"/>
    <property type="match status" value="1"/>
</dbReference>
<sequence length="544" mass="57593">MKIIVLGGVAAGTKAAAKLMRENHSDEVLILNKGIDISYAGCGLPYYVGHVIEARSSLIVNTPAKFEALTGAKVKVGTEATHVNRAKKTVTAVDLATGTETVYPYDKLVIATGASPVNPPIDGVDLGNVFFMRTPQDADDLRTLVDSGAVKKAVVVGAGYIGLEIAENLSARGVKPFVLDMAPHVLPGFDPEFATYIEGKLADAGIPVSTGVKVTGLEGEDGKVKKVLTDKRGYKCDLVVLSAGIRPNTAFLQDTGLEMFKGTLLTNELGQTNDPDIYAVGDCAMVRNAITGKAAWSPMGSTANIEGRMIAENISGKTRAYRGSLGTAVCQLPGLNVGRTGLTEAQAKDEGFDAVSVVTIVDDKAHYMPGAGSFVIKLIADRQSHRILGVQVAGTGAVDKIVDMTVTALMCKATLEDLDGADFAYAPPFSTAIHPLAHTINVLMNKLSGSFETFTPQEYAEGKAEGYKLIDVSLQPTIPGAPYVDLTSVTGPLEGYGKDEKILLVCNKGKRAYLTQNRLKAFGYTNTRVLEGGNLFTDFSDYEA</sequence>
<dbReference type="AlphaFoldDB" id="A0A9D1A898"/>
<dbReference type="InterPro" id="IPR016156">
    <property type="entry name" value="FAD/NAD-linked_Rdtase_dimer_sf"/>
</dbReference>
<reference evidence="8" key="1">
    <citation type="submission" date="2020-10" db="EMBL/GenBank/DDBJ databases">
        <authorList>
            <person name="Gilroy R."/>
        </authorList>
    </citation>
    <scope>NUCLEOTIDE SEQUENCE</scope>
    <source>
        <strain evidence="8">ChiHjej9B8-7071</strain>
    </source>
</reference>
<dbReference type="InterPro" id="IPR004099">
    <property type="entry name" value="Pyr_nucl-diS_OxRdtase_dimer"/>
</dbReference>
<proteinExistence type="inferred from homology"/>
<evidence type="ECO:0000256" key="6">
    <source>
        <dbReference type="ARBA" id="ARBA00023284"/>
    </source>
</evidence>
<evidence type="ECO:0000256" key="3">
    <source>
        <dbReference type="ARBA" id="ARBA00022630"/>
    </source>
</evidence>
<dbReference type="InterPro" id="IPR050260">
    <property type="entry name" value="FAD-bd_OxRdtase"/>
</dbReference>
<evidence type="ECO:0000313" key="9">
    <source>
        <dbReference type="Proteomes" id="UP000824258"/>
    </source>
</evidence>
<dbReference type="SUPFAM" id="SSF52821">
    <property type="entry name" value="Rhodanese/Cell cycle control phosphatase"/>
    <property type="match status" value="1"/>
</dbReference>
<evidence type="ECO:0000259" key="7">
    <source>
        <dbReference type="PROSITE" id="PS50206"/>
    </source>
</evidence>
<dbReference type="PANTHER" id="PTHR43429">
    <property type="entry name" value="PYRIDINE NUCLEOTIDE-DISULFIDE OXIDOREDUCTASE DOMAIN-CONTAINING"/>
    <property type="match status" value="1"/>
</dbReference>
<keyword evidence="6" id="KW-0676">Redox-active center</keyword>
<dbReference type="Proteomes" id="UP000824258">
    <property type="component" value="Unassembled WGS sequence"/>
</dbReference>
<dbReference type="SUPFAM" id="SSF51905">
    <property type="entry name" value="FAD/NAD(P)-binding domain"/>
    <property type="match status" value="1"/>
</dbReference>
<evidence type="ECO:0000313" key="8">
    <source>
        <dbReference type="EMBL" id="HIR09778.1"/>
    </source>
</evidence>
<dbReference type="InterPro" id="IPR001763">
    <property type="entry name" value="Rhodanese-like_dom"/>
</dbReference>
<dbReference type="Gene3D" id="3.50.50.60">
    <property type="entry name" value="FAD/NAD(P)-binding domain"/>
    <property type="match status" value="2"/>
</dbReference>
<gene>
    <name evidence="8" type="ORF">IAA70_05175</name>
</gene>
<protein>
    <submittedName>
        <fullName evidence="8">FAD-dependent oxidoreductase</fullName>
    </submittedName>
</protein>
<comment type="caution">
    <text evidence="8">The sequence shown here is derived from an EMBL/GenBank/DDBJ whole genome shotgun (WGS) entry which is preliminary data.</text>
</comment>
<feature type="domain" description="Rhodanese" evidence="7">
    <location>
        <begin position="463"/>
        <end position="533"/>
    </location>
</feature>
<dbReference type="CDD" id="cd00158">
    <property type="entry name" value="RHOD"/>
    <property type="match status" value="1"/>
</dbReference>
<evidence type="ECO:0000256" key="2">
    <source>
        <dbReference type="ARBA" id="ARBA00009130"/>
    </source>
</evidence>
<keyword evidence="5" id="KW-0560">Oxidoreductase</keyword>
<name>A0A9D1A898_9FIRM</name>
<dbReference type="Pfam" id="PF00581">
    <property type="entry name" value="Rhodanese"/>
    <property type="match status" value="1"/>
</dbReference>
<evidence type="ECO:0000256" key="1">
    <source>
        <dbReference type="ARBA" id="ARBA00001974"/>
    </source>
</evidence>
<keyword evidence="4" id="KW-0274">FAD</keyword>
<evidence type="ECO:0000256" key="4">
    <source>
        <dbReference type="ARBA" id="ARBA00022827"/>
    </source>
</evidence>
<comment type="cofactor">
    <cofactor evidence="1">
        <name>FAD</name>
        <dbReference type="ChEBI" id="CHEBI:57692"/>
    </cofactor>
</comment>
<dbReference type="InterPro" id="IPR036188">
    <property type="entry name" value="FAD/NAD-bd_sf"/>
</dbReference>
<keyword evidence="3" id="KW-0285">Flavoprotein</keyword>
<dbReference type="SUPFAM" id="SSF55424">
    <property type="entry name" value="FAD/NAD-linked reductases, dimerisation (C-terminal) domain"/>
    <property type="match status" value="1"/>
</dbReference>
<accession>A0A9D1A898</accession>
<organism evidence="8 9">
    <name type="scientific">Candidatus Avoscillospira stercoripullorum</name>
    <dbReference type="NCBI Taxonomy" id="2840709"/>
    <lineage>
        <taxon>Bacteria</taxon>
        <taxon>Bacillati</taxon>
        <taxon>Bacillota</taxon>
        <taxon>Clostridia</taxon>
        <taxon>Eubacteriales</taxon>
        <taxon>Oscillospiraceae</taxon>
        <taxon>Oscillospiraceae incertae sedis</taxon>
        <taxon>Candidatus Avoscillospira</taxon>
    </lineage>
</organism>
<dbReference type="Pfam" id="PF02852">
    <property type="entry name" value="Pyr_redox_dim"/>
    <property type="match status" value="1"/>
</dbReference>
<dbReference type="PRINTS" id="PR00411">
    <property type="entry name" value="PNDRDTASEI"/>
</dbReference>
<dbReference type="PROSITE" id="PS50206">
    <property type="entry name" value="RHODANESE_3"/>
    <property type="match status" value="1"/>
</dbReference>
<dbReference type="GO" id="GO:0016491">
    <property type="term" value="F:oxidoreductase activity"/>
    <property type="evidence" value="ECO:0007669"/>
    <property type="project" value="UniProtKB-KW"/>
</dbReference>